<proteinExistence type="predicted"/>
<accession>A0AB35X4D2</accession>
<dbReference type="Proteomes" id="UP001331691">
    <property type="component" value="Unassembled WGS sequence"/>
</dbReference>
<name>A0AB35X4D2_9ENTR</name>
<dbReference type="AlphaFoldDB" id="A0AB35X4D2"/>
<dbReference type="EMBL" id="JAZKKV010000001">
    <property type="protein sequence ID" value="MEE9654130.1"/>
    <property type="molecule type" value="Genomic_DNA"/>
</dbReference>
<gene>
    <name evidence="1" type="ORF">V4836_08155</name>
</gene>
<comment type="caution">
    <text evidence="1">The sequence shown here is derived from an EMBL/GenBank/DDBJ whole genome shotgun (WGS) entry which is preliminary data.</text>
</comment>
<organism evidence="1 2">
    <name type="scientific">Kluyvera ascorbata</name>
    <dbReference type="NCBI Taxonomy" id="51288"/>
    <lineage>
        <taxon>Bacteria</taxon>
        <taxon>Pseudomonadati</taxon>
        <taxon>Pseudomonadota</taxon>
        <taxon>Gammaproteobacteria</taxon>
        <taxon>Enterobacterales</taxon>
        <taxon>Enterobacteriaceae</taxon>
        <taxon>Kluyvera</taxon>
    </lineage>
</organism>
<evidence type="ECO:0000313" key="1">
    <source>
        <dbReference type="EMBL" id="MEE9654130.1"/>
    </source>
</evidence>
<evidence type="ECO:0000313" key="2">
    <source>
        <dbReference type="Proteomes" id="UP001331691"/>
    </source>
</evidence>
<keyword evidence="2" id="KW-1185">Reference proteome</keyword>
<reference evidence="1 2" key="1">
    <citation type="submission" date="2023-10" db="EMBL/GenBank/DDBJ databases">
        <title>Wastewater isolates of ESBL- and carbapenemase-producing Gram-negative bacteria from New Zealand.</title>
        <authorList>
            <person name="Straub C."/>
            <person name="Weaver L."/>
            <person name="Cornelius A."/>
            <person name="Mcgill E."/>
            <person name="Dyet K."/>
            <person name="White L."/>
            <person name="Pattis I."/>
        </authorList>
    </citation>
    <scope>NUCLEOTIDE SEQUENCE [LARGE SCALE GENOMIC DNA]</scope>
    <source>
        <strain evidence="1 2">ESBL09</strain>
    </source>
</reference>
<dbReference type="RefSeq" id="WP_331388075.1">
    <property type="nucleotide sequence ID" value="NZ_JAZKKV010000001.1"/>
</dbReference>
<protein>
    <submittedName>
        <fullName evidence="1">Uncharacterized protein</fullName>
    </submittedName>
</protein>
<sequence>MFDDLKESWYVSKVEAVIQTEINKLPLMFRNHTEGLAHGIVLYQYKVNAVVFGLFSGERLNPTVVAAHSVLMFIDAYGFNGTIIVNGEDCLGTLKIICMNLMVVLDTAPLDNLEVSFLENFSAPIFNRIFADNLKGSNFNF</sequence>